<protein>
    <submittedName>
        <fullName evidence="1">Uncharacterized protein</fullName>
    </submittedName>
</protein>
<dbReference type="EMBL" id="GBRH01185575">
    <property type="protein sequence ID" value="JAE12321.1"/>
    <property type="molecule type" value="Transcribed_RNA"/>
</dbReference>
<organism evidence="1">
    <name type="scientific">Arundo donax</name>
    <name type="common">Giant reed</name>
    <name type="synonym">Donax arundinaceus</name>
    <dbReference type="NCBI Taxonomy" id="35708"/>
    <lineage>
        <taxon>Eukaryota</taxon>
        <taxon>Viridiplantae</taxon>
        <taxon>Streptophyta</taxon>
        <taxon>Embryophyta</taxon>
        <taxon>Tracheophyta</taxon>
        <taxon>Spermatophyta</taxon>
        <taxon>Magnoliopsida</taxon>
        <taxon>Liliopsida</taxon>
        <taxon>Poales</taxon>
        <taxon>Poaceae</taxon>
        <taxon>PACMAD clade</taxon>
        <taxon>Arundinoideae</taxon>
        <taxon>Arundineae</taxon>
        <taxon>Arundo</taxon>
    </lineage>
</organism>
<dbReference type="AlphaFoldDB" id="A0A0A9FPT8"/>
<accession>A0A0A9FPT8</accession>
<reference evidence="1" key="2">
    <citation type="journal article" date="2015" name="Data Brief">
        <title>Shoot transcriptome of the giant reed, Arundo donax.</title>
        <authorList>
            <person name="Barrero R.A."/>
            <person name="Guerrero F.D."/>
            <person name="Moolhuijzen P."/>
            <person name="Goolsby J.A."/>
            <person name="Tidwell J."/>
            <person name="Bellgard S.E."/>
            <person name="Bellgard M.I."/>
        </authorList>
    </citation>
    <scope>NUCLEOTIDE SEQUENCE</scope>
    <source>
        <tissue evidence="1">Shoot tissue taken approximately 20 cm above the soil surface</tissue>
    </source>
</reference>
<name>A0A0A9FPT8_ARUDO</name>
<evidence type="ECO:0000313" key="1">
    <source>
        <dbReference type="EMBL" id="JAE12321.1"/>
    </source>
</evidence>
<reference evidence="1" key="1">
    <citation type="submission" date="2014-09" db="EMBL/GenBank/DDBJ databases">
        <authorList>
            <person name="Magalhaes I.L.F."/>
            <person name="Oliveira U."/>
            <person name="Santos F.R."/>
            <person name="Vidigal T.H.D.A."/>
            <person name="Brescovit A.D."/>
            <person name="Santos A.J."/>
        </authorList>
    </citation>
    <scope>NUCLEOTIDE SEQUENCE</scope>
    <source>
        <tissue evidence="1">Shoot tissue taken approximately 20 cm above the soil surface</tissue>
    </source>
</reference>
<sequence>MIGEVYGQQELIHFSNQ</sequence>
<proteinExistence type="predicted"/>